<evidence type="ECO:0000313" key="5">
    <source>
        <dbReference type="EMBL" id="KAL3508160.1"/>
    </source>
</evidence>
<dbReference type="PANTHER" id="PTHR31636">
    <property type="entry name" value="OSJNBA0084A10.13 PROTEIN-RELATED"/>
    <property type="match status" value="1"/>
</dbReference>
<dbReference type="EMBL" id="JBJUIK010000013">
    <property type="protein sequence ID" value="KAL3508160.1"/>
    <property type="molecule type" value="Genomic_DNA"/>
</dbReference>
<dbReference type="Pfam" id="PF03514">
    <property type="entry name" value="GRAS"/>
    <property type="match status" value="1"/>
</dbReference>
<dbReference type="Proteomes" id="UP001630127">
    <property type="component" value="Unassembled WGS sequence"/>
</dbReference>
<comment type="caution">
    <text evidence="5">The sequence shown here is derived from an EMBL/GenBank/DDBJ whole genome shotgun (WGS) entry which is preliminary data.</text>
</comment>
<organism evidence="5 6">
    <name type="scientific">Cinchona calisaya</name>
    <dbReference type="NCBI Taxonomy" id="153742"/>
    <lineage>
        <taxon>Eukaryota</taxon>
        <taxon>Viridiplantae</taxon>
        <taxon>Streptophyta</taxon>
        <taxon>Embryophyta</taxon>
        <taxon>Tracheophyta</taxon>
        <taxon>Spermatophyta</taxon>
        <taxon>Magnoliopsida</taxon>
        <taxon>eudicotyledons</taxon>
        <taxon>Gunneridae</taxon>
        <taxon>Pentapetalae</taxon>
        <taxon>asterids</taxon>
        <taxon>lamiids</taxon>
        <taxon>Gentianales</taxon>
        <taxon>Rubiaceae</taxon>
        <taxon>Cinchonoideae</taxon>
        <taxon>Cinchoneae</taxon>
        <taxon>Cinchona</taxon>
    </lineage>
</organism>
<protein>
    <submittedName>
        <fullName evidence="5">Uncharacterized protein</fullName>
    </submittedName>
</protein>
<name>A0ABD2YL94_9GENT</name>
<keyword evidence="6" id="KW-1185">Reference proteome</keyword>
<evidence type="ECO:0000256" key="4">
    <source>
        <dbReference type="SAM" id="MobiDB-lite"/>
    </source>
</evidence>
<reference evidence="5 6" key="1">
    <citation type="submission" date="2024-11" db="EMBL/GenBank/DDBJ databases">
        <title>A near-complete genome assembly of Cinchona calisaya.</title>
        <authorList>
            <person name="Lian D.C."/>
            <person name="Zhao X.W."/>
            <person name="Wei L."/>
        </authorList>
    </citation>
    <scope>NUCLEOTIDE SEQUENCE [LARGE SCALE GENOMIC DNA]</scope>
    <source>
        <tissue evidence="5">Nenye</tissue>
    </source>
</reference>
<keyword evidence="1" id="KW-0805">Transcription regulation</keyword>
<keyword evidence="2" id="KW-0804">Transcription</keyword>
<feature type="region of interest" description="Disordered" evidence="4">
    <location>
        <begin position="1"/>
        <end position="20"/>
    </location>
</feature>
<evidence type="ECO:0000256" key="1">
    <source>
        <dbReference type="ARBA" id="ARBA00023015"/>
    </source>
</evidence>
<comment type="similarity">
    <text evidence="3">Belongs to the GRAS family.</text>
</comment>
<proteinExistence type="inferred from homology"/>
<comment type="caution">
    <text evidence="3">Lacks conserved residue(s) required for the propagation of feature annotation.</text>
</comment>
<accession>A0ABD2YL94</accession>
<dbReference type="InterPro" id="IPR005202">
    <property type="entry name" value="TF_GRAS"/>
</dbReference>
<evidence type="ECO:0000256" key="3">
    <source>
        <dbReference type="PROSITE-ProRule" id="PRU01191"/>
    </source>
</evidence>
<evidence type="ECO:0000313" key="6">
    <source>
        <dbReference type="Proteomes" id="UP001630127"/>
    </source>
</evidence>
<sequence length="284" mass="32485">MDRRQEHTSGFGGQSDNLPSEVSEDMEFALLPQVAAEKVSNQQWINARMLLKMCDLSASQSGNPIQRVVYYFAEALQERIDRKCGKFPSQELEGEIIRKPINVEQAEIHLQPATMACQQEIPFKLVAQFTAIQSIMDATASSRSIHLIDFGIENGSLWTVLMQHFTVRYDCPLELLKLMAVGSSKEILEVTGKWLSSFAESINLPFSFNIVVSDLKDLMEDFFKLEDDEVVAVYLACRLWTQLAWPNHLVSLIREIKWRQVLIHQFSWNVLMKHLSFSVQCLTV</sequence>
<evidence type="ECO:0000256" key="2">
    <source>
        <dbReference type="ARBA" id="ARBA00023163"/>
    </source>
</evidence>
<gene>
    <name evidence="5" type="ORF">ACH5RR_033542</name>
</gene>
<dbReference type="PROSITE" id="PS50985">
    <property type="entry name" value="GRAS"/>
    <property type="match status" value="1"/>
</dbReference>
<dbReference type="AlphaFoldDB" id="A0ABD2YL94"/>